<keyword evidence="1" id="KW-1133">Transmembrane helix</keyword>
<keyword evidence="1" id="KW-0472">Membrane</keyword>
<evidence type="ECO:0000256" key="1">
    <source>
        <dbReference type="SAM" id="Phobius"/>
    </source>
</evidence>
<dbReference type="Pfam" id="PF16945">
    <property type="entry name" value="Phage_r1t_holin"/>
    <property type="match status" value="1"/>
</dbReference>
<dbReference type="EMBL" id="JACIBS010000009">
    <property type="protein sequence ID" value="MBB3665928.1"/>
    <property type="molecule type" value="Genomic_DNA"/>
</dbReference>
<sequence length="76" mass="7706">MTNYFKDLGERVVSSFTQGALSVLGLDAMNVLTVDWTAALGVGGGAAVLALLKALAGRGVGQNDNAAVTPSVARKE</sequence>
<gene>
    <name evidence="2" type="ORF">FB384_004887</name>
</gene>
<evidence type="ECO:0000313" key="3">
    <source>
        <dbReference type="Proteomes" id="UP000564573"/>
    </source>
</evidence>
<comment type="caution">
    <text evidence="2">The sequence shown here is derived from an EMBL/GenBank/DDBJ whole genome shotgun (WGS) entry which is preliminary data.</text>
</comment>
<organism evidence="2 3">
    <name type="scientific">Prauserella sediminis</name>
    <dbReference type="NCBI Taxonomy" id="577680"/>
    <lineage>
        <taxon>Bacteria</taxon>
        <taxon>Bacillati</taxon>
        <taxon>Actinomycetota</taxon>
        <taxon>Actinomycetes</taxon>
        <taxon>Pseudonocardiales</taxon>
        <taxon>Pseudonocardiaceae</taxon>
        <taxon>Prauserella</taxon>
        <taxon>Prauserella salsuginis group</taxon>
    </lineage>
</organism>
<accession>A0A839XXY1</accession>
<dbReference type="InterPro" id="IPR020109">
    <property type="entry name" value="Holin_r1t"/>
</dbReference>
<evidence type="ECO:0008006" key="4">
    <source>
        <dbReference type="Google" id="ProtNLM"/>
    </source>
</evidence>
<dbReference type="AlphaFoldDB" id="A0A839XXY1"/>
<feature type="transmembrane region" description="Helical" evidence="1">
    <location>
        <begin position="36"/>
        <end position="56"/>
    </location>
</feature>
<name>A0A839XXY1_9PSEU</name>
<reference evidence="2 3" key="1">
    <citation type="submission" date="2020-08" db="EMBL/GenBank/DDBJ databases">
        <title>Sequencing the genomes of 1000 actinobacteria strains.</title>
        <authorList>
            <person name="Klenk H.-P."/>
        </authorList>
    </citation>
    <scope>NUCLEOTIDE SEQUENCE [LARGE SCALE GENOMIC DNA]</scope>
    <source>
        <strain evidence="2 3">DSM 45267</strain>
    </source>
</reference>
<dbReference type="RefSeq" id="WP_183787128.1">
    <property type="nucleotide sequence ID" value="NZ_JACIBS010000009.1"/>
</dbReference>
<evidence type="ECO:0000313" key="2">
    <source>
        <dbReference type="EMBL" id="MBB3665928.1"/>
    </source>
</evidence>
<keyword evidence="3" id="KW-1185">Reference proteome</keyword>
<proteinExistence type="predicted"/>
<protein>
    <recommendedName>
        <fullName evidence="4">Holin</fullName>
    </recommendedName>
</protein>
<dbReference type="Proteomes" id="UP000564573">
    <property type="component" value="Unassembled WGS sequence"/>
</dbReference>
<keyword evidence="1" id="KW-0812">Transmembrane</keyword>